<dbReference type="Gramene" id="AET2Gv20911000.53">
    <property type="protein sequence ID" value="AET2Gv20911000.53"/>
    <property type="gene ID" value="AET2Gv20911000"/>
</dbReference>
<sequence>MSNLLETRKCRIEGPMHVLRGHLGEVISCAVGPDLGLVVSSSNMSGVLLHSLRTGRLIKKIHVAEAHAVSLSSQGIILVWSESKKRLSSFTVNGVPIATSVLSPFSGGVSCIEISMDGHFALIGTCSSSNYKCEDNTEVADHEPNKSSRKVDISEQTEIRQSVNVPSICFVDLHKLKVNKQTNLKQVSDLRCLSFDGSLTRNVFLLGVSYTGAWKGPGHHSNCIKQREH</sequence>
<keyword evidence="2" id="KW-1185">Reference proteome</keyword>
<evidence type="ECO:0008006" key="3">
    <source>
        <dbReference type="Google" id="ProtNLM"/>
    </source>
</evidence>
<dbReference type="PANTHER" id="PTHR13743">
    <property type="entry name" value="BEIGE/BEACH-RELATED"/>
    <property type="match status" value="1"/>
</dbReference>
<dbReference type="EnsemblPlants" id="AET2Gv20911000.53">
    <property type="protein sequence ID" value="AET2Gv20911000.53"/>
    <property type="gene ID" value="AET2Gv20911000"/>
</dbReference>
<dbReference type="SUPFAM" id="SSF117289">
    <property type="entry name" value="Nucleoporin domain"/>
    <property type="match status" value="1"/>
</dbReference>
<reference evidence="1" key="3">
    <citation type="journal article" date="2017" name="Nature">
        <title>Genome sequence of the progenitor of the wheat D genome Aegilops tauschii.</title>
        <authorList>
            <person name="Luo M.C."/>
            <person name="Gu Y.Q."/>
            <person name="Puiu D."/>
            <person name="Wang H."/>
            <person name="Twardziok S.O."/>
            <person name="Deal K.R."/>
            <person name="Huo N."/>
            <person name="Zhu T."/>
            <person name="Wang L."/>
            <person name="Wang Y."/>
            <person name="McGuire P.E."/>
            <person name="Liu S."/>
            <person name="Long H."/>
            <person name="Ramasamy R.K."/>
            <person name="Rodriguez J.C."/>
            <person name="Van S.L."/>
            <person name="Yuan L."/>
            <person name="Wang Z."/>
            <person name="Xia Z."/>
            <person name="Xiao L."/>
            <person name="Anderson O.D."/>
            <person name="Ouyang S."/>
            <person name="Liang Y."/>
            <person name="Zimin A.V."/>
            <person name="Pertea G."/>
            <person name="Qi P."/>
            <person name="Bennetzen J.L."/>
            <person name="Dai X."/>
            <person name="Dawson M.W."/>
            <person name="Muller H.G."/>
            <person name="Kugler K."/>
            <person name="Rivarola-Duarte L."/>
            <person name="Spannagl M."/>
            <person name="Mayer K.F.X."/>
            <person name="Lu F.H."/>
            <person name="Bevan M.W."/>
            <person name="Leroy P."/>
            <person name="Li P."/>
            <person name="You F.M."/>
            <person name="Sun Q."/>
            <person name="Liu Z."/>
            <person name="Lyons E."/>
            <person name="Wicker T."/>
            <person name="Salzberg S.L."/>
            <person name="Devos K.M."/>
            <person name="Dvorak J."/>
        </authorList>
    </citation>
    <scope>NUCLEOTIDE SEQUENCE [LARGE SCALE GENOMIC DNA]</scope>
    <source>
        <strain evidence="1">cv. AL8/78</strain>
    </source>
</reference>
<dbReference type="AlphaFoldDB" id="A0A453CP07"/>
<evidence type="ECO:0000313" key="1">
    <source>
        <dbReference type="EnsemblPlants" id="AET2Gv20911000.53"/>
    </source>
</evidence>
<dbReference type="InterPro" id="IPR050865">
    <property type="entry name" value="BEACH_Domain"/>
</dbReference>
<reference evidence="2" key="1">
    <citation type="journal article" date="2014" name="Science">
        <title>Ancient hybridizations among the ancestral genomes of bread wheat.</title>
        <authorList>
            <consortium name="International Wheat Genome Sequencing Consortium,"/>
            <person name="Marcussen T."/>
            <person name="Sandve S.R."/>
            <person name="Heier L."/>
            <person name="Spannagl M."/>
            <person name="Pfeifer M."/>
            <person name="Jakobsen K.S."/>
            <person name="Wulff B.B."/>
            <person name="Steuernagel B."/>
            <person name="Mayer K.F."/>
            <person name="Olsen O.A."/>
        </authorList>
    </citation>
    <scope>NUCLEOTIDE SEQUENCE [LARGE SCALE GENOMIC DNA]</scope>
    <source>
        <strain evidence="2">cv. AL8/78</strain>
    </source>
</reference>
<dbReference type="Proteomes" id="UP000015105">
    <property type="component" value="Chromosome 2D"/>
</dbReference>
<accession>A0A453CP07</accession>
<name>A0A453CP07_AEGTS</name>
<dbReference type="Gene3D" id="2.130.10.10">
    <property type="entry name" value="YVTN repeat-like/Quinoprotein amine dehydrogenase"/>
    <property type="match status" value="1"/>
</dbReference>
<proteinExistence type="predicted"/>
<reference evidence="1" key="4">
    <citation type="submission" date="2019-03" db="UniProtKB">
        <authorList>
            <consortium name="EnsemblPlants"/>
        </authorList>
    </citation>
    <scope>IDENTIFICATION</scope>
</reference>
<reference evidence="1" key="5">
    <citation type="journal article" date="2021" name="G3 (Bethesda)">
        <title>Aegilops tauschii genome assembly Aet v5.0 features greater sequence contiguity and improved annotation.</title>
        <authorList>
            <person name="Wang L."/>
            <person name="Zhu T."/>
            <person name="Rodriguez J.C."/>
            <person name="Deal K.R."/>
            <person name="Dubcovsky J."/>
            <person name="McGuire P.E."/>
            <person name="Lux T."/>
            <person name="Spannagl M."/>
            <person name="Mayer K.F.X."/>
            <person name="Baldrich P."/>
            <person name="Meyers B.C."/>
            <person name="Huo N."/>
            <person name="Gu Y.Q."/>
            <person name="Zhou H."/>
            <person name="Devos K.M."/>
            <person name="Bennetzen J.L."/>
            <person name="Unver T."/>
            <person name="Budak H."/>
            <person name="Gulick P.J."/>
            <person name="Galiba G."/>
            <person name="Kalapos B."/>
            <person name="Nelson D.R."/>
            <person name="Li P."/>
            <person name="You F.M."/>
            <person name="Luo M.C."/>
            <person name="Dvorak J."/>
        </authorList>
    </citation>
    <scope>NUCLEOTIDE SEQUENCE [LARGE SCALE GENOMIC DNA]</scope>
    <source>
        <strain evidence="1">cv. AL8/78</strain>
    </source>
</reference>
<organism evidence="1 2">
    <name type="scientific">Aegilops tauschii subsp. strangulata</name>
    <name type="common">Goatgrass</name>
    <dbReference type="NCBI Taxonomy" id="200361"/>
    <lineage>
        <taxon>Eukaryota</taxon>
        <taxon>Viridiplantae</taxon>
        <taxon>Streptophyta</taxon>
        <taxon>Embryophyta</taxon>
        <taxon>Tracheophyta</taxon>
        <taxon>Spermatophyta</taxon>
        <taxon>Magnoliopsida</taxon>
        <taxon>Liliopsida</taxon>
        <taxon>Poales</taxon>
        <taxon>Poaceae</taxon>
        <taxon>BOP clade</taxon>
        <taxon>Pooideae</taxon>
        <taxon>Triticodae</taxon>
        <taxon>Triticeae</taxon>
        <taxon>Triticinae</taxon>
        <taxon>Aegilops</taxon>
    </lineage>
</organism>
<dbReference type="PANTHER" id="PTHR13743:SF157">
    <property type="entry name" value="BEACH DOMAIN-CONTAINING PROTEIN C2"/>
    <property type="match status" value="1"/>
</dbReference>
<reference evidence="2" key="2">
    <citation type="journal article" date="2017" name="Nat. Plants">
        <title>The Aegilops tauschii genome reveals multiple impacts of transposons.</title>
        <authorList>
            <person name="Zhao G."/>
            <person name="Zou C."/>
            <person name="Li K."/>
            <person name="Wang K."/>
            <person name="Li T."/>
            <person name="Gao L."/>
            <person name="Zhang X."/>
            <person name="Wang H."/>
            <person name="Yang Z."/>
            <person name="Liu X."/>
            <person name="Jiang W."/>
            <person name="Mao L."/>
            <person name="Kong X."/>
            <person name="Jiao Y."/>
            <person name="Jia J."/>
        </authorList>
    </citation>
    <scope>NUCLEOTIDE SEQUENCE [LARGE SCALE GENOMIC DNA]</scope>
    <source>
        <strain evidence="2">cv. AL8/78</strain>
    </source>
</reference>
<protein>
    <recommendedName>
        <fullName evidence="3">Neurobeachin beta-propeller domain-containing protein</fullName>
    </recommendedName>
</protein>
<dbReference type="InterPro" id="IPR015943">
    <property type="entry name" value="WD40/YVTN_repeat-like_dom_sf"/>
</dbReference>
<evidence type="ECO:0000313" key="2">
    <source>
        <dbReference type="Proteomes" id="UP000015105"/>
    </source>
</evidence>